<dbReference type="InterPro" id="IPR015915">
    <property type="entry name" value="Kelch-typ_b-propeller"/>
</dbReference>
<evidence type="ECO:0000256" key="2">
    <source>
        <dbReference type="ARBA" id="ARBA00022441"/>
    </source>
</evidence>
<reference evidence="6 7" key="1">
    <citation type="submission" date="2023-08" db="EMBL/GenBank/DDBJ databases">
        <title>A Necator americanus chromosomal reference genome.</title>
        <authorList>
            <person name="Ilik V."/>
            <person name="Petrzelkova K.J."/>
            <person name="Pardy F."/>
            <person name="Fuh T."/>
            <person name="Niatou-Singa F.S."/>
            <person name="Gouil Q."/>
            <person name="Baker L."/>
            <person name="Ritchie M.E."/>
            <person name="Jex A.R."/>
            <person name="Gazzola D."/>
            <person name="Li H."/>
            <person name="Toshio Fujiwara R."/>
            <person name="Zhan B."/>
            <person name="Aroian R.V."/>
            <person name="Pafco B."/>
            <person name="Schwarz E.M."/>
        </authorList>
    </citation>
    <scope>NUCLEOTIDE SEQUENCE [LARGE SCALE GENOMIC DNA]</scope>
    <source>
        <strain evidence="6 7">Aroian</strain>
        <tissue evidence="6">Whole animal</tissue>
    </source>
</reference>
<name>A0ABR1E9J0_NECAM</name>
<dbReference type="PANTHER" id="PTHR24412">
    <property type="entry name" value="KELCH PROTEIN"/>
    <property type="match status" value="1"/>
</dbReference>
<evidence type="ECO:0000313" key="6">
    <source>
        <dbReference type="EMBL" id="KAK6758441.1"/>
    </source>
</evidence>
<organism evidence="6 7">
    <name type="scientific">Necator americanus</name>
    <name type="common">Human hookworm</name>
    <dbReference type="NCBI Taxonomy" id="51031"/>
    <lineage>
        <taxon>Eukaryota</taxon>
        <taxon>Metazoa</taxon>
        <taxon>Ecdysozoa</taxon>
        <taxon>Nematoda</taxon>
        <taxon>Chromadorea</taxon>
        <taxon>Rhabditida</taxon>
        <taxon>Rhabditina</taxon>
        <taxon>Rhabditomorpha</taxon>
        <taxon>Strongyloidea</taxon>
        <taxon>Ancylostomatidae</taxon>
        <taxon>Bunostominae</taxon>
        <taxon>Necator</taxon>
    </lineage>
</organism>
<dbReference type="EMBL" id="JAVFWL010000005">
    <property type="protein sequence ID" value="KAK6758441.1"/>
    <property type="molecule type" value="Genomic_DNA"/>
</dbReference>
<dbReference type="InterPro" id="IPR006652">
    <property type="entry name" value="Kelch_1"/>
</dbReference>
<evidence type="ECO:0000256" key="4">
    <source>
        <dbReference type="ARBA" id="ARBA00022786"/>
    </source>
</evidence>
<comment type="caution">
    <text evidence="6">The sequence shown here is derived from an EMBL/GenBank/DDBJ whole genome shotgun (WGS) entry which is preliminary data.</text>
</comment>
<keyword evidence="4" id="KW-0833">Ubl conjugation pathway</keyword>
<accession>A0ABR1E9J0</accession>
<evidence type="ECO:0000259" key="5">
    <source>
        <dbReference type="PROSITE" id="PS50097"/>
    </source>
</evidence>
<gene>
    <name evidence="6" type="primary">Necator_chrV.g20745</name>
    <name evidence="6" type="ORF">RB195_015952</name>
</gene>
<dbReference type="Gene3D" id="2.120.10.80">
    <property type="entry name" value="Kelch-type beta propeller"/>
    <property type="match status" value="1"/>
</dbReference>
<dbReference type="SMART" id="SM00612">
    <property type="entry name" value="Kelch"/>
    <property type="match status" value="5"/>
</dbReference>
<dbReference type="Pfam" id="PF00651">
    <property type="entry name" value="BTB"/>
    <property type="match status" value="1"/>
</dbReference>
<dbReference type="Gene3D" id="1.25.40.420">
    <property type="match status" value="1"/>
</dbReference>
<dbReference type="Pfam" id="PF07707">
    <property type="entry name" value="BACK"/>
    <property type="match status" value="1"/>
</dbReference>
<keyword evidence="7" id="KW-1185">Reference proteome</keyword>
<dbReference type="SMART" id="SM00875">
    <property type="entry name" value="BACK"/>
    <property type="match status" value="1"/>
</dbReference>
<evidence type="ECO:0000256" key="1">
    <source>
        <dbReference type="ARBA" id="ARBA00004906"/>
    </source>
</evidence>
<dbReference type="PROSITE" id="PS50097">
    <property type="entry name" value="BTB"/>
    <property type="match status" value="1"/>
</dbReference>
<feature type="domain" description="BTB" evidence="5">
    <location>
        <begin position="34"/>
        <end position="101"/>
    </location>
</feature>
<keyword evidence="3" id="KW-0677">Repeat</keyword>
<sequence>MSGGQGSKRSFEIDADYSRVFSSLQRLQSNGQLCDVEILVRNGTLRAHKVVLAAVIPFFKTMFTGNMQEARSYQITLQSIDHDTLVQLVLHVYGHSLVVSEGNVQALLVAADFLQLQRITEKCSMFLTDHVLCCYNALGIRELFSALGHSSRVLEVEEFIERNFLPISFTEEFIMLPIDKLVELLSRDKINVVEEENVFKAAARWIEHCPARAKVAFRVLSCVRLHLLRKDFFDNNVARHHIFLSDDSCRTLIDEVNNYFLEPQLCSLSLFSAAGHRSSYRWTLFLLGVCNYEGMFVNGIKYDQLTKKWTGIAKITIPRNFPSVAVNDKKIYVVGGHVRQNFVSDVECYDTVKNKWRKVCPMGRVRFGAAAAFLDNKLYVCGGSGVTGTTSSVEIYDPKSSFWEEGTSMRTSRHLAAVAVLNEYIYVIGGRNGGKALSSVERFCTEKYEWEAVPDMHESRYFFGATAVNGKIYVFGGLNTNGIQSRSVECFNPRNMCWTILPAMPMAGRISLAVSHNNLVFLTRIGSRRIHIFNVDTNEWEQSPEMPAAISTAVIPAICIPAE</sequence>
<dbReference type="SUPFAM" id="SSF54695">
    <property type="entry name" value="POZ domain"/>
    <property type="match status" value="1"/>
</dbReference>
<dbReference type="SMART" id="SM00225">
    <property type="entry name" value="BTB"/>
    <property type="match status" value="1"/>
</dbReference>
<evidence type="ECO:0000256" key="3">
    <source>
        <dbReference type="ARBA" id="ARBA00022737"/>
    </source>
</evidence>
<dbReference type="InterPro" id="IPR011705">
    <property type="entry name" value="BACK"/>
</dbReference>
<comment type="pathway">
    <text evidence="1">Protein modification; protein ubiquitination.</text>
</comment>
<dbReference type="Gene3D" id="3.30.710.10">
    <property type="entry name" value="Potassium Channel Kv1.1, Chain A"/>
    <property type="match status" value="1"/>
</dbReference>
<protein>
    <recommendedName>
        <fullName evidence="5">BTB domain-containing protein</fullName>
    </recommendedName>
</protein>
<dbReference type="InterPro" id="IPR017096">
    <property type="entry name" value="BTB-kelch_protein"/>
</dbReference>
<dbReference type="InterPro" id="IPR000210">
    <property type="entry name" value="BTB/POZ_dom"/>
</dbReference>
<dbReference type="InterPro" id="IPR011333">
    <property type="entry name" value="SKP1/BTB/POZ_sf"/>
</dbReference>
<dbReference type="PANTHER" id="PTHR24412:SF497">
    <property type="entry name" value="KELCH-LIKE PROTEIN 18"/>
    <property type="match status" value="1"/>
</dbReference>
<evidence type="ECO:0000313" key="7">
    <source>
        <dbReference type="Proteomes" id="UP001303046"/>
    </source>
</evidence>
<dbReference type="PIRSF" id="PIRSF037037">
    <property type="entry name" value="Kelch-like_protein_gigaxonin"/>
    <property type="match status" value="1"/>
</dbReference>
<dbReference type="Pfam" id="PF01344">
    <property type="entry name" value="Kelch_1"/>
    <property type="match status" value="1"/>
</dbReference>
<dbReference type="Pfam" id="PF24681">
    <property type="entry name" value="Kelch_KLHDC2_KLHL20_DRC7"/>
    <property type="match status" value="1"/>
</dbReference>
<proteinExistence type="predicted"/>
<dbReference type="Proteomes" id="UP001303046">
    <property type="component" value="Unassembled WGS sequence"/>
</dbReference>
<dbReference type="SUPFAM" id="SSF117281">
    <property type="entry name" value="Kelch motif"/>
    <property type="match status" value="2"/>
</dbReference>
<keyword evidence="2" id="KW-0880">Kelch repeat</keyword>